<comment type="caution">
    <text evidence="1">The sequence shown here is derived from an EMBL/GenBank/DDBJ whole genome shotgun (WGS) entry which is preliminary data.</text>
</comment>
<gene>
    <name evidence="1" type="ORF">CBYS24578_00015644</name>
</gene>
<accession>A0A9N9U8I2</accession>
<keyword evidence="2" id="KW-1185">Reference proteome</keyword>
<protein>
    <submittedName>
        <fullName evidence="1">Uncharacterized protein</fullName>
    </submittedName>
</protein>
<reference evidence="2" key="1">
    <citation type="submission" date="2019-06" db="EMBL/GenBank/DDBJ databases">
        <authorList>
            <person name="Broberg M."/>
        </authorList>
    </citation>
    <scope>NUCLEOTIDE SEQUENCE [LARGE SCALE GENOMIC DNA]</scope>
</reference>
<reference evidence="1 2" key="2">
    <citation type="submission" date="2021-10" db="EMBL/GenBank/DDBJ databases">
        <authorList>
            <person name="Piombo E."/>
        </authorList>
    </citation>
    <scope>NUCLEOTIDE SEQUENCE [LARGE SCALE GENOMIC DNA]</scope>
</reference>
<name>A0A9N9U8I2_9HYPO</name>
<dbReference type="EMBL" id="CABFNO020001339">
    <property type="protein sequence ID" value="CAG9982146.1"/>
    <property type="molecule type" value="Genomic_DNA"/>
</dbReference>
<proteinExistence type="predicted"/>
<sequence length="78" mass="9033">MRRAYAENKERDQMCPKAARIGFATVSTYKVAGWNLWEAPLRPTENRINDDLRLIPELKESHPMSESLEEMALPFSKP</sequence>
<dbReference type="AlphaFoldDB" id="A0A9N9U8I2"/>
<organism evidence="1 2">
    <name type="scientific">Clonostachys byssicola</name>
    <dbReference type="NCBI Taxonomy" id="160290"/>
    <lineage>
        <taxon>Eukaryota</taxon>
        <taxon>Fungi</taxon>
        <taxon>Dikarya</taxon>
        <taxon>Ascomycota</taxon>
        <taxon>Pezizomycotina</taxon>
        <taxon>Sordariomycetes</taxon>
        <taxon>Hypocreomycetidae</taxon>
        <taxon>Hypocreales</taxon>
        <taxon>Bionectriaceae</taxon>
        <taxon>Clonostachys</taxon>
    </lineage>
</organism>
<evidence type="ECO:0000313" key="2">
    <source>
        <dbReference type="Proteomes" id="UP000754883"/>
    </source>
</evidence>
<evidence type="ECO:0000313" key="1">
    <source>
        <dbReference type="EMBL" id="CAG9982146.1"/>
    </source>
</evidence>
<dbReference type="OrthoDB" id="4743586at2759"/>
<feature type="non-terminal residue" evidence="1">
    <location>
        <position position="1"/>
    </location>
</feature>
<dbReference type="Proteomes" id="UP000754883">
    <property type="component" value="Unassembled WGS sequence"/>
</dbReference>